<sequence length="202" mass="21793">MTKIKICGLTRLADIAAVNAARPDYIGFVFAKSKRQVNFETARALKQALDPGIAAVGVFVNHPVAEIIALAGAGIIDLIQLHGDEDEATVGLLQDQTALPVIRAFRIKSPADIKETAADYRLFDTYDPKQYGGSGTAFNWDLLAGVSGDFFLAGGLNKDNIATAIQQVRPYCVDLSSGVETAGVKDRDKIIEIVEMIRTINR</sequence>
<dbReference type="AlphaFoldDB" id="A0A1F2PM53"/>
<evidence type="ECO:0000256" key="2">
    <source>
        <dbReference type="ARBA" id="ARBA00004664"/>
    </source>
</evidence>
<evidence type="ECO:0000256" key="1">
    <source>
        <dbReference type="ARBA" id="ARBA00001164"/>
    </source>
</evidence>
<evidence type="ECO:0000256" key="3">
    <source>
        <dbReference type="ARBA" id="ARBA00012572"/>
    </source>
</evidence>
<dbReference type="SUPFAM" id="SSF51366">
    <property type="entry name" value="Ribulose-phoshate binding barrel"/>
    <property type="match status" value="1"/>
</dbReference>
<evidence type="ECO:0000313" key="11">
    <source>
        <dbReference type="EMBL" id="OFV72035.1"/>
    </source>
</evidence>
<dbReference type="GO" id="GO:0004640">
    <property type="term" value="F:phosphoribosylanthranilate isomerase activity"/>
    <property type="evidence" value="ECO:0007669"/>
    <property type="project" value="UniProtKB-UniRule"/>
</dbReference>
<reference evidence="11 12" key="1">
    <citation type="submission" date="2015-09" db="EMBL/GenBank/DDBJ databases">
        <title>Genome sequence of Acetobacterium wieringae DSM 1911.</title>
        <authorList>
            <person name="Poehlein A."/>
            <person name="Bengelsdorf F.R."/>
            <person name="Schiel-Bengelsdorf B."/>
            <person name="Duerre P."/>
            <person name="Daniel R."/>
        </authorList>
    </citation>
    <scope>NUCLEOTIDE SEQUENCE [LARGE SCALE GENOMIC DNA]</scope>
    <source>
        <strain evidence="11 12">DSM 1911</strain>
    </source>
</reference>
<evidence type="ECO:0000256" key="5">
    <source>
        <dbReference type="ARBA" id="ARBA00022605"/>
    </source>
</evidence>
<evidence type="ECO:0000256" key="6">
    <source>
        <dbReference type="ARBA" id="ARBA00022822"/>
    </source>
</evidence>
<dbReference type="CDD" id="cd00405">
    <property type="entry name" value="PRAI"/>
    <property type="match status" value="1"/>
</dbReference>
<keyword evidence="7 9" id="KW-0057">Aromatic amino acid biosynthesis</keyword>
<feature type="domain" description="N-(5'phosphoribosyl) anthranilate isomerase (PRAI)" evidence="10">
    <location>
        <begin position="4"/>
        <end position="195"/>
    </location>
</feature>
<evidence type="ECO:0000256" key="7">
    <source>
        <dbReference type="ARBA" id="ARBA00023141"/>
    </source>
</evidence>
<dbReference type="UniPathway" id="UPA00035">
    <property type="reaction ID" value="UER00042"/>
</dbReference>
<evidence type="ECO:0000256" key="9">
    <source>
        <dbReference type="HAMAP-Rule" id="MF_00135"/>
    </source>
</evidence>
<keyword evidence="5 9" id="KW-0028">Amino-acid biosynthesis</keyword>
<dbReference type="EMBL" id="LKEU01000013">
    <property type="protein sequence ID" value="OFV72035.1"/>
    <property type="molecule type" value="Genomic_DNA"/>
</dbReference>
<dbReference type="Gene3D" id="3.20.20.70">
    <property type="entry name" value="Aldolase class I"/>
    <property type="match status" value="1"/>
</dbReference>
<protein>
    <recommendedName>
        <fullName evidence="4 9">N-(5'-phosphoribosyl)anthranilate isomerase</fullName>
        <shortName evidence="9">PRAI</shortName>
        <ecNumber evidence="3 9">5.3.1.24</ecNumber>
    </recommendedName>
</protein>
<keyword evidence="6 9" id="KW-0822">Tryptophan biosynthesis</keyword>
<accession>A0A1F2PM53</accession>
<dbReference type="PANTHER" id="PTHR42894">
    <property type="entry name" value="N-(5'-PHOSPHORIBOSYL)ANTHRANILATE ISOMERASE"/>
    <property type="match status" value="1"/>
</dbReference>
<dbReference type="Pfam" id="PF00697">
    <property type="entry name" value="PRAI"/>
    <property type="match status" value="1"/>
</dbReference>
<gene>
    <name evidence="9 11" type="primary">trpF</name>
    <name evidence="11" type="ORF">ACWI_05090</name>
</gene>
<dbReference type="STRING" id="52694.ACWI_05090"/>
<dbReference type="Proteomes" id="UP000176244">
    <property type="component" value="Unassembled WGS sequence"/>
</dbReference>
<comment type="catalytic activity">
    <reaction evidence="1 9">
        <text>N-(5-phospho-beta-D-ribosyl)anthranilate = 1-(2-carboxyphenylamino)-1-deoxy-D-ribulose 5-phosphate</text>
        <dbReference type="Rhea" id="RHEA:21540"/>
        <dbReference type="ChEBI" id="CHEBI:18277"/>
        <dbReference type="ChEBI" id="CHEBI:58613"/>
        <dbReference type="EC" id="5.3.1.24"/>
    </reaction>
</comment>
<dbReference type="InterPro" id="IPR001240">
    <property type="entry name" value="PRAI_dom"/>
</dbReference>
<dbReference type="RefSeq" id="WP_070369872.1">
    <property type="nucleotide sequence ID" value="NZ_LKEU01000013.1"/>
</dbReference>
<comment type="caution">
    <text evidence="11">The sequence shown here is derived from an EMBL/GenBank/DDBJ whole genome shotgun (WGS) entry which is preliminary data.</text>
</comment>
<dbReference type="GO" id="GO:0000162">
    <property type="term" value="P:L-tryptophan biosynthetic process"/>
    <property type="evidence" value="ECO:0007669"/>
    <property type="project" value="UniProtKB-UniRule"/>
</dbReference>
<dbReference type="InterPro" id="IPR044643">
    <property type="entry name" value="TrpF_fam"/>
</dbReference>
<comment type="pathway">
    <text evidence="2 9">Amino-acid biosynthesis; L-tryptophan biosynthesis; L-tryptophan from chorismate: step 3/5.</text>
</comment>
<evidence type="ECO:0000256" key="8">
    <source>
        <dbReference type="ARBA" id="ARBA00023235"/>
    </source>
</evidence>
<organism evidence="11 12">
    <name type="scientific">Acetobacterium wieringae</name>
    <dbReference type="NCBI Taxonomy" id="52694"/>
    <lineage>
        <taxon>Bacteria</taxon>
        <taxon>Bacillati</taxon>
        <taxon>Bacillota</taxon>
        <taxon>Clostridia</taxon>
        <taxon>Eubacteriales</taxon>
        <taxon>Eubacteriaceae</taxon>
        <taxon>Acetobacterium</taxon>
    </lineage>
</organism>
<name>A0A1F2PM53_9FIRM</name>
<comment type="similarity">
    <text evidence="9">Belongs to the TrpF family.</text>
</comment>
<dbReference type="InterPro" id="IPR013785">
    <property type="entry name" value="Aldolase_TIM"/>
</dbReference>
<dbReference type="InterPro" id="IPR011060">
    <property type="entry name" value="RibuloseP-bd_barrel"/>
</dbReference>
<proteinExistence type="inferred from homology"/>
<dbReference type="EC" id="5.3.1.24" evidence="3 9"/>
<evidence type="ECO:0000313" key="12">
    <source>
        <dbReference type="Proteomes" id="UP000176244"/>
    </source>
</evidence>
<keyword evidence="8 9" id="KW-0413">Isomerase</keyword>
<dbReference type="OrthoDB" id="9786954at2"/>
<evidence type="ECO:0000256" key="4">
    <source>
        <dbReference type="ARBA" id="ARBA00022272"/>
    </source>
</evidence>
<dbReference type="PANTHER" id="PTHR42894:SF1">
    <property type="entry name" value="N-(5'-PHOSPHORIBOSYL)ANTHRANILATE ISOMERASE"/>
    <property type="match status" value="1"/>
</dbReference>
<dbReference type="HAMAP" id="MF_00135">
    <property type="entry name" value="PRAI"/>
    <property type="match status" value="1"/>
</dbReference>
<evidence type="ECO:0000259" key="10">
    <source>
        <dbReference type="Pfam" id="PF00697"/>
    </source>
</evidence>